<dbReference type="STRING" id="58117.SAMN05421833_109236"/>
<protein>
    <submittedName>
        <fullName evidence="1">Uncharacterized protein</fullName>
    </submittedName>
</protein>
<reference evidence="2" key="1">
    <citation type="submission" date="2017-01" db="EMBL/GenBank/DDBJ databases">
        <authorList>
            <person name="Varghese N."/>
            <person name="Submissions S."/>
        </authorList>
    </citation>
    <scope>NUCLEOTIDE SEQUENCE [LARGE SCALE GENOMIC DNA]</scope>
    <source>
        <strain evidence="2">ATCC 12950</strain>
    </source>
</reference>
<evidence type="ECO:0000313" key="2">
    <source>
        <dbReference type="Proteomes" id="UP000186096"/>
    </source>
</evidence>
<dbReference type="Pfam" id="PF19593">
    <property type="entry name" value="DUF6098"/>
    <property type="match status" value="1"/>
</dbReference>
<dbReference type="AlphaFoldDB" id="A0A1N7BA65"/>
<gene>
    <name evidence="1" type="ORF">SAMN05421833_109236</name>
</gene>
<keyword evidence="2" id="KW-1185">Reference proteome</keyword>
<dbReference type="RefSeq" id="WP_076435154.1">
    <property type="nucleotide sequence ID" value="NZ_CP192071.1"/>
</dbReference>
<accession>A0A1N7BA65</accession>
<organism evidence="1 2">
    <name type="scientific">Microbispora rosea</name>
    <dbReference type="NCBI Taxonomy" id="58117"/>
    <lineage>
        <taxon>Bacteria</taxon>
        <taxon>Bacillati</taxon>
        <taxon>Actinomycetota</taxon>
        <taxon>Actinomycetes</taxon>
        <taxon>Streptosporangiales</taxon>
        <taxon>Streptosporangiaceae</taxon>
        <taxon>Microbispora</taxon>
    </lineage>
</organism>
<dbReference type="EMBL" id="FTNI01000009">
    <property type="protein sequence ID" value="SIR48174.1"/>
    <property type="molecule type" value="Genomic_DNA"/>
</dbReference>
<dbReference type="Proteomes" id="UP000186096">
    <property type="component" value="Unassembled WGS sequence"/>
</dbReference>
<sequence>MSGIPTIKNLDELTELVEHRPGLYLRYSKGPDADAGKPSVDYESRLELPGLSVTVLDAERWWTLPLRDWLARQICKYTHLAEKDEERHAWVLTGHMVGRGPDHEPLIDRVEPVAWLDDSVVEQARDHYEKVFDAGRDSTG</sequence>
<name>A0A1N7BA65_9ACTN</name>
<evidence type="ECO:0000313" key="1">
    <source>
        <dbReference type="EMBL" id="SIR48174.1"/>
    </source>
</evidence>
<dbReference type="InterPro" id="IPR046080">
    <property type="entry name" value="DUF6098"/>
</dbReference>
<proteinExistence type="predicted"/>
<dbReference type="OrthoDB" id="3531920at2"/>